<evidence type="ECO:0000259" key="7">
    <source>
        <dbReference type="PROSITE" id="PS51296"/>
    </source>
</evidence>
<dbReference type="CDD" id="cd08882">
    <property type="entry name" value="RHO_alpha_C_MupW-like"/>
    <property type="match status" value="1"/>
</dbReference>
<dbReference type="PROSITE" id="PS51296">
    <property type="entry name" value="RIESKE"/>
    <property type="match status" value="1"/>
</dbReference>
<keyword evidence="3" id="KW-0479">Metal-binding</keyword>
<dbReference type="Proteomes" id="UP000598997">
    <property type="component" value="Unassembled WGS sequence"/>
</dbReference>
<dbReference type="GO" id="GO:0005506">
    <property type="term" value="F:iron ion binding"/>
    <property type="evidence" value="ECO:0007669"/>
    <property type="project" value="InterPro"/>
</dbReference>
<keyword evidence="6" id="KW-0411">Iron-sulfur</keyword>
<dbReference type="Pfam" id="PF00355">
    <property type="entry name" value="Rieske"/>
    <property type="match status" value="1"/>
</dbReference>
<dbReference type="InterPro" id="IPR017941">
    <property type="entry name" value="Rieske_2Fe-2S"/>
</dbReference>
<dbReference type="Gene3D" id="3.90.380.10">
    <property type="entry name" value="Naphthalene 1,2-dioxygenase Alpha Subunit, Chain A, domain 1"/>
    <property type="match status" value="1"/>
</dbReference>
<keyword evidence="2" id="KW-0001">2Fe-2S</keyword>
<dbReference type="InterPro" id="IPR001663">
    <property type="entry name" value="Rng_hydr_dOase-A"/>
</dbReference>
<keyword evidence="4" id="KW-0560">Oxidoreductase</keyword>
<accession>A0A916YC48</accession>
<evidence type="ECO:0000256" key="5">
    <source>
        <dbReference type="ARBA" id="ARBA00023004"/>
    </source>
</evidence>
<dbReference type="AlphaFoldDB" id="A0A916YC48"/>
<dbReference type="EMBL" id="BMIO01000003">
    <property type="protein sequence ID" value="GGD38709.1"/>
    <property type="molecule type" value="Genomic_DNA"/>
</dbReference>
<dbReference type="GO" id="GO:0016491">
    <property type="term" value="F:oxidoreductase activity"/>
    <property type="evidence" value="ECO:0007669"/>
    <property type="project" value="UniProtKB-KW"/>
</dbReference>
<gene>
    <name evidence="8" type="ORF">GCM10010989_10980</name>
</gene>
<proteinExistence type="predicted"/>
<dbReference type="PANTHER" id="PTHR43756">
    <property type="entry name" value="CHOLINE MONOOXYGENASE, CHLOROPLASTIC"/>
    <property type="match status" value="1"/>
</dbReference>
<dbReference type="CDD" id="cd03469">
    <property type="entry name" value="Rieske_RO_Alpha_N"/>
    <property type="match status" value="1"/>
</dbReference>
<protein>
    <recommendedName>
        <fullName evidence="7">Rieske domain-containing protein</fullName>
    </recommendedName>
</protein>
<evidence type="ECO:0000256" key="4">
    <source>
        <dbReference type="ARBA" id="ARBA00023002"/>
    </source>
</evidence>
<dbReference type="PANTHER" id="PTHR43756:SF5">
    <property type="entry name" value="CHOLINE MONOOXYGENASE, CHLOROPLASTIC"/>
    <property type="match status" value="1"/>
</dbReference>
<organism evidence="8 9">
    <name type="scientific">Croceicoccus pelagius</name>
    <dbReference type="NCBI Taxonomy" id="1703341"/>
    <lineage>
        <taxon>Bacteria</taxon>
        <taxon>Pseudomonadati</taxon>
        <taxon>Pseudomonadota</taxon>
        <taxon>Alphaproteobacteria</taxon>
        <taxon>Sphingomonadales</taxon>
        <taxon>Erythrobacteraceae</taxon>
        <taxon>Croceicoccus</taxon>
    </lineage>
</organism>
<evidence type="ECO:0000256" key="2">
    <source>
        <dbReference type="ARBA" id="ARBA00022714"/>
    </source>
</evidence>
<reference evidence="8 9" key="1">
    <citation type="journal article" date="2014" name="Int. J. Syst. Evol. Microbiol.">
        <title>Complete genome sequence of Corynebacterium casei LMG S-19264T (=DSM 44701T), isolated from a smear-ripened cheese.</title>
        <authorList>
            <consortium name="US DOE Joint Genome Institute (JGI-PGF)"/>
            <person name="Walter F."/>
            <person name="Albersmeier A."/>
            <person name="Kalinowski J."/>
            <person name="Ruckert C."/>
        </authorList>
    </citation>
    <scope>NUCLEOTIDE SEQUENCE [LARGE SCALE GENOMIC DNA]</scope>
    <source>
        <strain evidence="8 9">CGMCC 1.15358</strain>
    </source>
</reference>
<feature type="domain" description="Rieske" evidence="7">
    <location>
        <begin position="76"/>
        <end position="184"/>
    </location>
</feature>
<dbReference type="SUPFAM" id="SSF55961">
    <property type="entry name" value="Bet v1-like"/>
    <property type="match status" value="1"/>
</dbReference>
<keyword evidence="9" id="KW-1185">Reference proteome</keyword>
<dbReference type="GO" id="GO:0051537">
    <property type="term" value="F:2 iron, 2 sulfur cluster binding"/>
    <property type="evidence" value="ECO:0007669"/>
    <property type="project" value="UniProtKB-KW"/>
</dbReference>
<comment type="caution">
    <text evidence="8">The sequence shown here is derived from an EMBL/GenBank/DDBJ whole genome shotgun (WGS) entry which is preliminary data.</text>
</comment>
<dbReference type="Gene3D" id="2.102.10.10">
    <property type="entry name" value="Rieske [2Fe-2S] iron-sulphur domain"/>
    <property type="match status" value="1"/>
</dbReference>
<evidence type="ECO:0000256" key="3">
    <source>
        <dbReference type="ARBA" id="ARBA00022723"/>
    </source>
</evidence>
<comment type="cofactor">
    <cofactor evidence="1">
        <name>Fe cation</name>
        <dbReference type="ChEBI" id="CHEBI:24875"/>
    </cofactor>
</comment>
<dbReference type="InterPro" id="IPR015879">
    <property type="entry name" value="Ring_hydroxy_dOase_asu_C_dom"/>
</dbReference>
<name>A0A916YC48_9SPHN</name>
<evidence type="ECO:0000256" key="6">
    <source>
        <dbReference type="ARBA" id="ARBA00023014"/>
    </source>
</evidence>
<dbReference type="Pfam" id="PF00848">
    <property type="entry name" value="Ring_hydroxyl_A"/>
    <property type="match status" value="1"/>
</dbReference>
<evidence type="ECO:0000313" key="8">
    <source>
        <dbReference type="EMBL" id="GGD38709.1"/>
    </source>
</evidence>
<keyword evidence="5" id="KW-0408">Iron</keyword>
<evidence type="ECO:0000313" key="9">
    <source>
        <dbReference type="Proteomes" id="UP000598997"/>
    </source>
</evidence>
<evidence type="ECO:0000256" key="1">
    <source>
        <dbReference type="ARBA" id="ARBA00001962"/>
    </source>
</evidence>
<dbReference type="InterPro" id="IPR036922">
    <property type="entry name" value="Rieske_2Fe-2S_sf"/>
</dbReference>
<sequence>MRDRSRIGFPEKNPIGEGYLMKLDFDDWNIHVGTPHPFNGRAPKIDNGTGRPDPRRYYDREFMREEWEKVFCKSWLLAGHISDIPEAGDFFRFDIGPESFIIVRGEDGGVKAHYNVCPHRGSQLVTTDFGSVDQFTCPFHSWKFDLEGKNVAVTDEETFRPEVLCHGHDLSSVRCEVACGLVFISMDADIEPLKEWLAPILPQLELYDMDKMYVVQHRRSDWGANWKGGVDAFAEIYHLHAVHPQTQCLMDDRTQIDLWPGGLSRQFVPFAQPAERYHDQETVNPGIQLMLRDAGIDPETYQGTAAETREAVQKAKRKRSDELGLGYEKFSDSQLSDSVVYSLFPNAQIGCHPEAIFLHRFIPHESDPNQFTYDTCILYRHVDAPGYRAPAWMGLSDETDLSGKTRPEIVHTGLGEPPGLGEVLDQDSDLLPIVQQGAKSRGFRGPLWSEQEGRLRHFHGELDRRMEKGS</sequence>
<dbReference type="PRINTS" id="PR00090">
    <property type="entry name" value="RNGDIOXGNASE"/>
</dbReference>
<dbReference type="SUPFAM" id="SSF50022">
    <property type="entry name" value="ISP domain"/>
    <property type="match status" value="1"/>
</dbReference>